<feature type="binding site" evidence="2">
    <location>
        <position position="47"/>
    </location>
    <ligand>
        <name>Mg(2+)</name>
        <dbReference type="ChEBI" id="CHEBI:18420"/>
        <label>4</label>
    </ligand>
</feature>
<feature type="binding site" evidence="2">
    <location>
        <begin position="138"/>
        <end position="139"/>
    </location>
    <ligand>
        <name>ATP</name>
        <dbReference type="ChEBI" id="CHEBI:30616"/>
    </ligand>
</feature>
<feature type="binding site" evidence="2">
    <location>
        <position position="276"/>
    </location>
    <ligand>
        <name>substrate</name>
    </ligand>
</feature>
<dbReference type="GO" id="GO:0000287">
    <property type="term" value="F:magnesium ion binding"/>
    <property type="evidence" value="ECO:0007669"/>
    <property type="project" value="UniProtKB-UniRule"/>
</dbReference>
<feature type="binding site" evidence="2">
    <location>
        <position position="225"/>
    </location>
    <ligand>
        <name>Mg(2+)</name>
        <dbReference type="ChEBI" id="CHEBI:18420"/>
        <label>3</label>
    </ligand>
</feature>
<evidence type="ECO:0000256" key="1">
    <source>
        <dbReference type="ARBA" id="ARBA00022977"/>
    </source>
</evidence>
<feature type="binding site" evidence="2">
    <location>
        <position position="92"/>
    </location>
    <ligand>
        <name>Mg(2+)</name>
        <dbReference type="ChEBI" id="CHEBI:18420"/>
        <label>4</label>
    </ligand>
</feature>
<evidence type="ECO:0000256" key="2">
    <source>
        <dbReference type="HAMAP-Rule" id="MF_02128"/>
    </source>
</evidence>
<dbReference type="UniPathway" id="UPA00060">
    <property type="reaction ID" value="UER00142"/>
</dbReference>
<keyword evidence="6" id="KW-1185">Reference proteome</keyword>
<dbReference type="HAMAP" id="MF_02128">
    <property type="entry name" value="TMP_kinase"/>
    <property type="match status" value="1"/>
</dbReference>
<dbReference type="EMBL" id="RBIN01000004">
    <property type="protein sequence ID" value="RKR04223.1"/>
    <property type="molecule type" value="Genomic_DNA"/>
</dbReference>
<keyword evidence="2" id="KW-0547">Nucleotide-binding</keyword>
<name>A0A420WWZ2_9GAMM</name>
<dbReference type="SUPFAM" id="SSF55326">
    <property type="entry name" value="PurM N-terminal domain-like"/>
    <property type="match status" value="1"/>
</dbReference>
<keyword evidence="2 5" id="KW-0418">Kinase</keyword>
<feature type="binding site" evidence="2">
    <location>
        <position position="47"/>
    </location>
    <ligand>
        <name>Mg(2+)</name>
        <dbReference type="ChEBI" id="CHEBI:18420"/>
        <label>3</label>
    </ligand>
</feature>
<dbReference type="AlphaFoldDB" id="A0A420WWZ2"/>
<dbReference type="PANTHER" id="PTHR30270:SF0">
    <property type="entry name" value="THIAMINE-MONOPHOSPHATE KINASE"/>
    <property type="match status" value="1"/>
</dbReference>
<feature type="domain" description="PurM-like N-terminal" evidence="3">
    <location>
        <begin position="45"/>
        <end position="155"/>
    </location>
</feature>
<organism evidence="5 6">
    <name type="scientific">Kushneria sinocarnis</name>
    <dbReference type="NCBI Taxonomy" id="595502"/>
    <lineage>
        <taxon>Bacteria</taxon>
        <taxon>Pseudomonadati</taxon>
        <taxon>Pseudomonadota</taxon>
        <taxon>Gammaproteobacteria</taxon>
        <taxon>Oceanospirillales</taxon>
        <taxon>Halomonadaceae</taxon>
        <taxon>Kushneria</taxon>
    </lineage>
</organism>
<comment type="caution">
    <text evidence="2">Lacks conserved residue(s) required for the propagation of feature annotation.</text>
</comment>
<dbReference type="Gene3D" id="3.90.650.10">
    <property type="entry name" value="PurM-like C-terminal domain"/>
    <property type="match status" value="1"/>
</dbReference>
<comment type="catalytic activity">
    <reaction evidence="2">
        <text>thiamine phosphate + ATP = thiamine diphosphate + ADP</text>
        <dbReference type="Rhea" id="RHEA:15913"/>
        <dbReference type="ChEBI" id="CHEBI:30616"/>
        <dbReference type="ChEBI" id="CHEBI:37575"/>
        <dbReference type="ChEBI" id="CHEBI:58937"/>
        <dbReference type="ChEBI" id="CHEBI:456216"/>
        <dbReference type="EC" id="2.7.4.16"/>
    </reaction>
</comment>
<evidence type="ECO:0000313" key="6">
    <source>
        <dbReference type="Proteomes" id="UP000281975"/>
    </source>
</evidence>
<keyword evidence="2" id="KW-0479">Metal-binding</keyword>
<dbReference type="CDD" id="cd02194">
    <property type="entry name" value="ThiL"/>
    <property type="match status" value="1"/>
</dbReference>
<comment type="function">
    <text evidence="2">Catalyzes the ATP-dependent phosphorylation of thiamine-monophosphate (TMP) to form thiamine-pyrophosphate (TPP), the active form of vitamin B1.</text>
</comment>
<dbReference type="PANTHER" id="PTHR30270">
    <property type="entry name" value="THIAMINE-MONOPHOSPHATE KINASE"/>
    <property type="match status" value="1"/>
</dbReference>
<dbReference type="InterPro" id="IPR016188">
    <property type="entry name" value="PurM-like_N"/>
</dbReference>
<dbReference type="Pfam" id="PF00586">
    <property type="entry name" value="AIRS"/>
    <property type="match status" value="1"/>
</dbReference>
<feature type="binding site" evidence="2">
    <location>
        <position position="62"/>
    </location>
    <ligand>
        <name>Mg(2+)</name>
        <dbReference type="ChEBI" id="CHEBI:18420"/>
        <label>4</label>
    </ligand>
</feature>
<dbReference type="GO" id="GO:0009229">
    <property type="term" value="P:thiamine diphosphate biosynthetic process"/>
    <property type="evidence" value="ECO:0007669"/>
    <property type="project" value="UniProtKB-UniRule"/>
</dbReference>
<feature type="binding site" evidence="2">
    <location>
        <position position="139"/>
    </location>
    <ligand>
        <name>Mg(2+)</name>
        <dbReference type="ChEBI" id="CHEBI:18420"/>
        <label>1</label>
    </ligand>
</feature>
<evidence type="ECO:0000259" key="3">
    <source>
        <dbReference type="Pfam" id="PF00586"/>
    </source>
</evidence>
<dbReference type="Pfam" id="PF02769">
    <property type="entry name" value="AIRS_C"/>
    <property type="match status" value="1"/>
</dbReference>
<protein>
    <recommendedName>
        <fullName evidence="2">Thiamine-monophosphate kinase</fullName>
        <shortName evidence="2">TMP kinase</shortName>
        <shortName evidence="2">Thiamine-phosphate kinase</shortName>
        <ecNumber evidence="2">2.7.4.16</ecNumber>
    </recommendedName>
</protein>
<feature type="binding site" evidence="2">
    <location>
        <position position="227"/>
    </location>
    <ligand>
        <name>ATP</name>
        <dbReference type="ChEBI" id="CHEBI:30616"/>
    </ligand>
</feature>
<feature type="binding site" evidence="2">
    <location>
        <position position="64"/>
    </location>
    <ligand>
        <name>Mg(2+)</name>
        <dbReference type="ChEBI" id="CHEBI:18420"/>
        <label>2</label>
    </ligand>
</feature>
<keyword evidence="1 2" id="KW-0784">Thiamine biosynthesis</keyword>
<feature type="domain" description="PurM-like C-terminal" evidence="4">
    <location>
        <begin position="171"/>
        <end position="314"/>
    </location>
</feature>
<comment type="similarity">
    <text evidence="2">Belongs to the thiamine-monophosphate kinase family.</text>
</comment>
<proteinExistence type="inferred from homology"/>
<feature type="binding site" evidence="2">
    <location>
        <position position="92"/>
    </location>
    <ligand>
        <name>Mg(2+)</name>
        <dbReference type="ChEBI" id="CHEBI:18420"/>
        <label>3</label>
    </ligand>
</feature>
<evidence type="ECO:0000313" key="5">
    <source>
        <dbReference type="EMBL" id="RKR04223.1"/>
    </source>
</evidence>
<dbReference type="Proteomes" id="UP000281975">
    <property type="component" value="Unassembled WGS sequence"/>
</dbReference>
<gene>
    <name evidence="2" type="primary">thiL</name>
    <name evidence="5" type="ORF">C7446_1425</name>
</gene>
<dbReference type="EC" id="2.7.4.16" evidence="2"/>
<feature type="binding site" evidence="2">
    <location>
        <position position="64"/>
    </location>
    <ligand>
        <name>Mg(2+)</name>
        <dbReference type="ChEBI" id="CHEBI:18420"/>
        <label>1</label>
    </ligand>
</feature>
<reference evidence="5 6" key="1">
    <citation type="submission" date="2018-10" db="EMBL/GenBank/DDBJ databases">
        <title>Genomic Encyclopedia of Type Strains, Phase IV (KMG-IV): sequencing the most valuable type-strain genomes for metagenomic binning, comparative biology and taxonomic classification.</title>
        <authorList>
            <person name="Goeker M."/>
        </authorList>
    </citation>
    <scope>NUCLEOTIDE SEQUENCE [LARGE SCALE GENOMIC DNA]</scope>
    <source>
        <strain evidence="5 6">DSM 23229</strain>
    </source>
</reference>
<feature type="binding site" evidence="2">
    <location>
        <position position="228"/>
    </location>
    <ligand>
        <name>Mg(2+)</name>
        <dbReference type="ChEBI" id="CHEBI:18420"/>
        <label>5</label>
    </ligand>
</feature>
<feature type="binding site" evidence="2">
    <location>
        <position position="163"/>
    </location>
    <ligand>
        <name>ATP</name>
        <dbReference type="ChEBI" id="CHEBI:30616"/>
    </ligand>
</feature>
<dbReference type="OrthoDB" id="9802811at2"/>
<keyword evidence="2" id="KW-0067">ATP-binding</keyword>
<dbReference type="GO" id="GO:0005524">
    <property type="term" value="F:ATP binding"/>
    <property type="evidence" value="ECO:0007669"/>
    <property type="project" value="UniProtKB-UniRule"/>
</dbReference>
<feature type="binding site" evidence="2">
    <location>
        <position position="325"/>
    </location>
    <ligand>
        <name>substrate</name>
    </ligand>
</feature>
<accession>A0A420WWZ2</accession>
<keyword evidence="2" id="KW-0808">Transferase</keyword>
<dbReference type="InterPro" id="IPR036676">
    <property type="entry name" value="PurM-like_C_sf"/>
</dbReference>
<comment type="pathway">
    <text evidence="2">Cofactor biosynthesis; thiamine diphosphate biosynthesis; thiamine diphosphate from thiamine phosphate: step 1/1.</text>
</comment>
<keyword evidence="2" id="KW-0460">Magnesium</keyword>
<dbReference type="SUPFAM" id="SSF56042">
    <property type="entry name" value="PurM C-terminal domain-like"/>
    <property type="match status" value="1"/>
</dbReference>
<dbReference type="InterPro" id="IPR010918">
    <property type="entry name" value="PurM-like_C_dom"/>
</dbReference>
<evidence type="ECO:0000259" key="4">
    <source>
        <dbReference type="Pfam" id="PF02769"/>
    </source>
</evidence>
<dbReference type="Gene3D" id="3.30.1330.10">
    <property type="entry name" value="PurM-like, N-terminal domain"/>
    <property type="match status" value="1"/>
</dbReference>
<dbReference type="InterPro" id="IPR036921">
    <property type="entry name" value="PurM-like_N_sf"/>
</dbReference>
<feature type="binding site" evidence="2">
    <location>
        <position position="92"/>
    </location>
    <ligand>
        <name>Mg(2+)</name>
        <dbReference type="ChEBI" id="CHEBI:18420"/>
        <label>2</label>
    </ligand>
</feature>
<comment type="miscellaneous">
    <text evidence="2">Reaction mechanism of ThiL seems to utilize a direct, inline transfer of the gamma-phosphate of ATP to TMP rather than a phosphorylated enzyme intermediate.</text>
</comment>
<dbReference type="GO" id="GO:0009228">
    <property type="term" value="P:thiamine biosynthetic process"/>
    <property type="evidence" value="ECO:0007669"/>
    <property type="project" value="UniProtKB-KW"/>
</dbReference>
<dbReference type="InterPro" id="IPR006283">
    <property type="entry name" value="ThiL-like"/>
</dbReference>
<sequence length="342" mass="35662">MSDSQRLGEFDLIRRFFVRDTPAGTARRDGYGGDDPAAGIALGQGDDCALLEPTPGWQLAVSVDTSLADVHFPAGAPAEAIGHRALAVNLSDLAAMGARPRWYVLALTLPDIDPEWLTGFARGLHALADRSGIRLVGGDVTRGPLSITITVHGEVPRQRALRRDGAGVDELIAVTGPLGGAHGGLQAWQAGARDPADPLLVDFLWPEPALAAGEALRDLATSAIDISDGLVADLAHVCRASGVGARLEVERLPLAAGLGERLGEAQAQQAALTGGDDYVLLCTLPESVRDRAQARLAEVGSHLAIIGRTVGEPGIHGVPPGRVGWQHFDVEVDDHPETGAAP</sequence>
<dbReference type="PIRSF" id="PIRSF005303">
    <property type="entry name" value="Thiam_monoph_kin"/>
    <property type="match status" value="1"/>
</dbReference>
<comment type="caution">
    <text evidence="5">The sequence shown here is derived from an EMBL/GenBank/DDBJ whole genome shotgun (WGS) entry which is preliminary data.</text>
</comment>
<feature type="binding site" evidence="2">
    <location>
        <position position="71"/>
    </location>
    <ligand>
        <name>substrate</name>
    </ligand>
</feature>
<dbReference type="NCBIfam" id="TIGR01379">
    <property type="entry name" value="thiL"/>
    <property type="match status" value="1"/>
</dbReference>
<dbReference type="GO" id="GO:0009030">
    <property type="term" value="F:thiamine-phosphate kinase activity"/>
    <property type="evidence" value="ECO:0007669"/>
    <property type="project" value="UniProtKB-UniRule"/>
</dbReference>
<dbReference type="RefSeq" id="WP_121172407.1">
    <property type="nucleotide sequence ID" value="NZ_RBIN01000004.1"/>
</dbReference>